<keyword evidence="4 7" id="KW-0808">Transferase</keyword>
<evidence type="ECO:0000313" key="8">
    <source>
        <dbReference type="Proteomes" id="UP000218615"/>
    </source>
</evidence>
<keyword evidence="8" id="KW-1185">Reference proteome</keyword>
<dbReference type="SUPFAM" id="SSF53335">
    <property type="entry name" value="S-adenosyl-L-methionine-dependent methyltransferases"/>
    <property type="match status" value="1"/>
</dbReference>
<dbReference type="InterPro" id="IPR022642">
    <property type="entry name" value="CheR_C"/>
</dbReference>
<dbReference type="EC" id="2.1.1.80" evidence="2"/>
<dbReference type="AlphaFoldDB" id="A0A284VI59"/>
<evidence type="ECO:0000256" key="4">
    <source>
        <dbReference type="ARBA" id="ARBA00022679"/>
    </source>
</evidence>
<dbReference type="InterPro" id="IPR026024">
    <property type="entry name" value="Chemotaxis_MeTrfase_CheR"/>
</dbReference>
<evidence type="ECO:0000259" key="6">
    <source>
        <dbReference type="PROSITE" id="PS50123"/>
    </source>
</evidence>
<comment type="catalytic activity">
    <reaction evidence="1">
        <text>L-glutamyl-[protein] + S-adenosyl-L-methionine = [protein]-L-glutamate 5-O-methyl ester + S-adenosyl-L-homocysteine</text>
        <dbReference type="Rhea" id="RHEA:24452"/>
        <dbReference type="Rhea" id="RHEA-COMP:10208"/>
        <dbReference type="Rhea" id="RHEA-COMP:10311"/>
        <dbReference type="ChEBI" id="CHEBI:29973"/>
        <dbReference type="ChEBI" id="CHEBI:57856"/>
        <dbReference type="ChEBI" id="CHEBI:59789"/>
        <dbReference type="ChEBI" id="CHEBI:82795"/>
        <dbReference type="EC" id="2.1.1.80"/>
    </reaction>
</comment>
<dbReference type="Gene3D" id="3.40.50.150">
    <property type="entry name" value="Vaccinia Virus protein VP39"/>
    <property type="match status" value="1"/>
</dbReference>
<dbReference type="PRINTS" id="PR00996">
    <property type="entry name" value="CHERMTFRASE"/>
</dbReference>
<dbReference type="Proteomes" id="UP000218615">
    <property type="component" value="Unassembled WGS sequence"/>
</dbReference>
<dbReference type="Pfam" id="PF03705">
    <property type="entry name" value="CheR_N"/>
    <property type="match status" value="1"/>
</dbReference>
<evidence type="ECO:0000256" key="3">
    <source>
        <dbReference type="ARBA" id="ARBA00022603"/>
    </source>
</evidence>
<dbReference type="OrthoDB" id="10657at2157"/>
<name>A0A284VI59_9EURY</name>
<dbReference type="GO" id="GO:0008983">
    <property type="term" value="F:protein-glutamate O-methyltransferase activity"/>
    <property type="evidence" value="ECO:0007669"/>
    <property type="project" value="UniProtKB-EC"/>
</dbReference>
<dbReference type="InterPro" id="IPR050903">
    <property type="entry name" value="Bact_Chemotaxis_MeTrfase"/>
</dbReference>
<dbReference type="InterPro" id="IPR029063">
    <property type="entry name" value="SAM-dependent_MTases_sf"/>
</dbReference>
<protein>
    <recommendedName>
        <fullName evidence="2">protein-glutamate O-methyltransferase</fullName>
        <ecNumber evidence="2">2.1.1.80</ecNumber>
    </recommendedName>
</protein>
<dbReference type="PIRSF" id="PIRSF000410">
    <property type="entry name" value="CheR"/>
    <property type="match status" value="1"/>
</dbReference>
<evidence type="ECO:0000256" key="1">
    <source>
        <dbReference type="ARBA" id="ARBA00001541"/>
    </source>
</evidence>
<evidence type="ECO:0000256" key="2">
    <source>
        <dbReference type="ARBA" id="ARBA00012534"/>
    </source>
</evidence>
<gene>
    <name evidence="7" type="ORF">MNV_10007</name>
</gene>
<dbReference type="PANTHER" id="PTHR24422">
    <property type="entry name" value="CHEMOTAXIS PROTEIN METHYLTRANSFERASE"/>
    <property type="match status" value="1"/>
</dbReference>
<dbReference type="CDD" id="cd02440">
    <property type="entry name" value="AdoMet_MTases"/>
    <property type="match status" value="1"/>
</dbReference>
<feature type="domain" description="CheR-type methyltransferase" evidence="6">
    <location>
        <begin position="14"/>
        <end position="279"/>
    </location>
</feature>
<dbReference type="RefSeq" id="WP_096203307.1">
    <property type="nucleotide sequence ID" value="NZ_FZMP01000001.1"/>
</dbReference>
<dbReference type="GO" id="GO:0032259">
    <property type="term" value="P:methylation"/>
    <property type="evidence" value="ECO:0007669"/>
    <property type="project" value="UniProtKB-KW"/>
</dbReference>
<keyword evidence="5" id="KW-0949">S-adenosyl-L-methionine</keyword>
<dbReference type="InterPro" id="IPR000780">
    <property type="entry name" value="CheR_MeTrfase"/>
</dbReference>
<evidence type="ECO:0000313" key="7">
    <source>
        <dbReference type="EMBL" id="SNQ58879.1"/>
    </source>
</evidence>
<accession>A0A284VI59</accession>
<keyword evidence="3 7" id="KW-0489">Methyltransferase</keyword>
<dbReference type="Pfam" id="PF01739">
    <property type="entry name" value="CheR"/>
    <property type="match status" value="1"/>
</dbReference>
<dbReference type="Gene3D" id="1.10.155.10">
    <property type="entry name" value="Chemotaxis receptor methyltransferase CheR, N-terminal domain"/>
    <property type="match status" value="1"/>
</dbReference>
<dbReference type="PROSITE" id="PS50123">
    <property type="entry name" value="CHER"/>
    <property type="match status" value="1"/>
</dbReference>
<evidence type="ECO:0000256" key="5">
    <source>
        <dbReference type="ARBA" id="ARBA00022691"/>
    </source>
</evidence>
<proteinExistence type="predicted"/>
<sequence length="280" mass="32906">MITISDNFPVHENDKEFAELKTLIKRKIGFNCEDYKQAHLKRRLAVRLRANHSRSYKEYAGVLLTNETESQRLKETLTVNVTELFRNPETYKSFSKNVLPELFKSKENNKTIRVWSAGCSNGEEPYSLAIMLREFLGISIKRYDISILGTDIDEDSLKKAEKGTYHLKQLEKIGRERIERFFVRNEDYTYGVIDEIRNLVKFRYHDMISGPKLFGFDVIFCRNVTIYFEQALQEKLYLNFYNALNDGGYFVMGKTETLVGPAEELFHAVDVKERIYQKKR</sequence>
<reference evidence="8" key="1">
    <citation type="submission" date="2017-06" db="EMBL/GenBank/DDBJ databases">
        <authorList>
            <person name="Cremers G."/>
        </authorList>
    </citation>
    <scope>NUCLEOTIDE SEQUENCE [LARGE SCALE GENOMIC DNA]</scope>
</reference>
<dbReference type="InterPro" id="IPR022641">
    <property type="entry name" value="CheR_N"/>
</dbReference>
<dbReference type="PANTHER" id="PTHR24422:SF10">
    <property type="entry name" value="CHEMOTAXIS PROTEIN METHYLTRANSFERASE 2"/>
    <property type="match status" value="1"/>
</dbReference>
<dbReference type="EMBL" id="FZMP01000001">
    <property type="protein sequence ID" value="SNQ58879.1"/>
    <property type="molecule type" value="Genomic_DNA"/>
</dbReference>
<organism evidence="7 8">
    <name type="scientific">Candidatus Methanoperedens nitratireducens</name>
    <dbReference type="NCBI Taxonomy" id="1392998"/>
    <lineage>
        <taxon>Archaea</taxon>
        <taxon>Methanobacteriati</taxon>
        <taxon>Methanobacteriota</taxon>
        <taxon>Stenosarchaea group</taxon>
        <taxon>Methanomicrobia</taxon>
        <taxon>Methanosarcinales</taxon>
        <taxon>ANME-2 cluster</taxon>
        <taxon>Candidatus Methanoperedentaceae</taxon>
        <taxon>Candidatus Methanoperedens</taxon>
    </lineage>
</organism>
<dbReference type="SMART" id="SM00138">
    <property type="entry name" value="MeTrc"/>
    <property type="match status" value="1"/>
</dbReference>
<dbReference type="SUPFAM" id="SSF47757">
    <property type="entry name" value="Chemotaxis receptor methyltransferase CheR, N-terminal domain"/>
    <property type="match status" value="1"/>
</dbReference>
<dbReference type="InterPro" id="IPR036804">
    <property type="entry name" value="CheR_N_sf"/>
</dbReference>